<organism evidence="2 3">
    <name type="scientific">Psychromarinibacter sediminicola</name>
    <dbReference type="NCBI Taxonomy" id="3033385"/>
    <lineage>
        <taxon>Bacteria</taxon>
        <taxon>Pseudomonadati</taxon>
        <taxon>Pseudomonadota</taxon>
        <taxon>Alphaproteobacteria</taxon>
        <taxon>Rhodobacterales</taxon>
        <taxon>Paracoccaceae</taxon>
        <taxon>Psychromarinibacter</taxon>
    </lineage>
</organism>
<name>A0AAE3NW50_9RHOB</name>
<dbReference type="InterPro" id="IPR043502">
    <property type="entry name" value="DNA/RNA_pol_sf"/>
</dbReference>
<dbReference type="GO" id="GO:0003964">
    <property type="term" value="F:RNA-directed DNA polymerase activity"/>
    <property type="evidence" value="ECO:0007669"/>
    <property type="project" value="UniProtKB-KW"/>
</dbReference>
<feature type="domain" description="Reverse transcriptase" evidence="1">
    <location>
        <begin position="104"/>
        <end position="331"/>
    </location>
</feature>
<sequence length="448" mass="49653">MNIQASTKPQAKPVKYVKCFGHYVPVYAGEEEHLEKDIQTLAKARKFEKKLLKKSELEFTADKQAKKAARHYLRSKRCLRAKIIKANARRPLNDRMSLRQIIEQSMKYDVLKNLNEPATISPLPKSDGGFRQICNFGPVARGAQRMVLKLLRAAYKPVPFQFTRLSVKDAIQTALKAITEEGLHEVAEIDIKGHFPSFAAGDLINALPLPKAAVEQIVMAENANWIGPSVPNGLLPVFSQTPTGIPQGSAASSEVAIWSVSHLKMPITVNGSVIVNFADNFFVFANSKFALDATCNLLRSAIAGLPGGLFHSVLKLTGTVETGFPMLGCWIAQEDGQLTVWPTEANLDRLNDTVDDLFHKAATLFEAAEAEKCEMLRFQAVQSYLRLRNFCQGWLTAYAFCDLDPCIKEHLSWHIENLTCFYYITDAEVKAATDASVGKPDAYGHHAS</sequence>
<keyword evidence="2" id="KW-0808">Transferase</keyword>
<protein>
    <submittedName>
        <fullName evidence="2">Reverse transcriptase domain-containing protein</fullName>
    </submittedName>
</protein>
<dbReference type="Proteomes" id="UP001220964">
    <property type="component" value="Unassembled WGS sequence"/>
</dbReference>
<evidence type="ECO:0000313" key="2">
    <source>
        <dbReference type="EMBL" id="MDF0603366.1"/>
    </source>
</evidence>
<keyword evidence="3" id="KW-1185">Reference proteome</keyword>
<keyword evidence="2" id="KW-0548">Nucleotidyltransferase</keyword>
<dbReference type="SUPFAM" id="SSF56672">
    <property type="entry name" value="DNA/RNA polymerases"/>
    <property type="match status" value="1"/>
</dbReference>
<evidence type="ECO:0000313" key="3">
    <source>
        <dbReference type="Proteomes" id="UP001220964"/>
    </source>
</evidence>
<dbReference type="EMBL" id="JARGYC010000089">
    <property type="protein sequence ID" value="MDF0603366.1"/>
    <property type="molecule type" value="Genomic_DNA"/>
</dbReference>
<gene>
    <name evidence="2" type="ORF">P1J78_21775</name>
</gene>
<dbReference type="InterPro" id="IPR000477">
    <property type="entry name" value="RT_dom"/>
</dbReference>
<comment type="caution">
    <text evidence="2">The sequence shown here is derived from an EMBL/GenBank/DDBJ whole genome shotgun (WGS) entry which is preliminary data.</text>
</comment>
<dbReference type="AlphaFoldDB" id="A0AAE3NW50"/>
<proteinExistence type="predicted"/>
<dbReference type="PROSITE" id="PS50878">
    <property type="entry name" value="RT_POL"/>
    <property type="match status" value="1"/>
</dbReference>
<dbReference type="RefSeq" id="WP_275569489.1">
    <property type="nucleotide sequence ID" value="NZ_JARGYC010000089.1"/>
</dbReference>
<keyword evidence="2" id="KW-0695">RNA-directed DNA polymerase</keyword>
<accession>A0AAE3NW50</accession>
<evidence type="ECO:0000259" key="1">
    <source>
        <dbReference type="PROSITE" id="PS50878"/>
    </source>
</evidence>
<reference evidence="2" key="1">
    <citation type="submission" date="2023-03" db="EMBL/GenBank/DDBJ databases">
        <title>Multiphase analysis and comparison of six strains from genera Psychromarinibacter, Lutimaribacter, and Maritimibacter, including a novel species: Psychromarinibacter sediminicola sp. nov.</title>
        <authorList>
            <person name="Wang Y.-H."/>
            <person name="Ye M.-Q."/>
            <person name="Du Z.-J."/>
        </authorList>
    </citation>
    <scope>NUCLEOTIDE SEQUENCE</scope>
    <source>
        <strain evidence="2">C21-152</strain>
    </source>
</reference>